<proteinExistence type="predicted"/>
<dbReference type="Proteomes" id="UP000037035">
    <property type="component" value="Unassembled WGS sequence"/>
</dbReference>
<keyword evidence="2" id="KW-1185">Reference proteome</keyword>
<gene>
    <name evidence="1" type="ORF">VP01_623g1</name>
</gene>
<name>A0A0L6UGG8_9BASI</name>
<dbReference type="VEuPathDB" id="FungiDB:VP01_623g1"/>
<sequence>MQILVIKKFTCNVKCIFFSQWFKIQPATALLVPMSGRAFLIILLFLHSCVKLLPLSHVVMWSPAEGVGGGSLVKKHMCTRGAVGSLSASLVSLHLRFFRIGIKLHNYEMQCYSRVLEKVRVVEVKKKSAENTRGTVFTGMSQRLNFNRGKASSSYRDLHPIFTSLNRFNSGSDQPCLVRLASRMALPLSEPQFSELHQKKKKGSLSEKEIDSFQFLLDRFMFFFFFSIPHLNLLSYDRGLILMHNTTVDQTAWRLKFKDFNSSVCVVLPLGSMLNVRDGETPSLAQSLVSSGLFSDMVPSSRFFFENLLKSAARSRKFWKNSSINCEYIYSEIVKFFLNGPQILLHKNLFNIFLVLSFEERRSLGAAREGFVKLSLMGFYVRMIEARVKSDDSNSDGHAPRRVAYPRVASRFGFAPGFMPNLGVNHYFCGLDRHTLY</sequence>
<evidence type="ECO:0000313" key="1">
    <source>
        <dbReference type="EMBL" id="KNZ47664.1"/>
    </source>
</evidence>
<comment type="caution">
    <text evidence="1">The sequence shown here is derived from an EMBL/GenBank/DDBJ whole genome shotgun (WGS) entry which is preliminary data.</text>
</comment>
<protein>
    <submittedName>
        <fullName evidence="1">Uncharacterized protein</fullName>
    </submittedName>
</protein>
<dbReference type="EMBL" id="LAVV01011541">
    <property type="protein sequence ID" value="KNZ47664.1"/>
    <property type="molecule type" value="Genomic_DNA"/>
</dbReference>
<organism evidence="1 2">
    <name type="scientific">Puccinia sorghi</name>
    <dbReference type="NCBI Taxonomy" id="27349"/>
    <lineage>
        <taxon>Eukaryota</taxon>
        <taxon>Fungi</taxon>
        <taxon>Dikarya</taxon>
        <taxon>Basidiomycota</taxon>
        <taxon>Pucciniomycotina</taxon>
        <taxon>Pucciniomycetes</taxon>
        <taxon>Pucciniales</taxon>
        <taxon>Pucciniaceae</taxon>
        <taxon>Puccinia</taxon>
    </lineage>
</organism>
<dbReference type="AlphaFoldDB" id="A0A0L6UGG8"/>
<reference evidence="1 2" key="1">
    <citation type="submission" date="2015-08" db="EMBL/GenBank/DDBJ databases">
        <title>Next Generation Sequencing and Analysis of the Genome of Puccinia sorghi L Schw, the Causal Agent of Maize Common Rust.</title>
        <authorList>
            <person name="Rochi L."/>
            <person name="Burguener G."/>
            <person name="Darino M."/>
            <person name="Turjanski A."/>
            <person name="Kreff E."/>
            <person name="Dieguez M.J."/>
            <person name="Sacco F."/>
        </authorList>
    </citation>
    <scope>NUCLEOTIDE SEQUENCE [LARGE SCALE GENOMIC DNA]</scope>
    <source>
        <strain evidence="1 2">RO10H11247</strain>
    </source>
</reference>
<accession>A0A0L6UGG8</accession>
<evidence type="ECO:0000313" key="2">
    <source>
        <dbReference type="Proteomes" id="UP000037035"/>
    </source>
</evidence>